<reference evidence="13 14" key="1">
    <citation type="submission" date="2016-08" db="EMBL/GenBank/DDBJ databases">
        <title>Genome sequence of Clavibacter michiganensis spp. strain CASJ009.</title>
        <authorList>
            <person name="Thapa S.P."/>
            <person name="Coaker G."/>
        </authorList>
    </citation>
    <scope>NUCLEOTIDE SEQUENCE [LARGE SCALE GENOMIC DNA]</scope>
    <source>
        <strain evidence="13">CASJ009</strain>
    </source>
</reference>
<dbReference type="InterPro" id="IPR050086">
    <property type="entry name" value="MetN_ABC_transporter-like"/>
</dbReference>
<name>A0A251XWF4_9MICO</name>
<keyword evidence="6" id="KW-1278">Translocase</keyword>
<dbReference type="InterPro" id="IPR017871">
    <property type="entry name" value="ABC_transporter-like_CS"/>
</dbReference>
<dbReference type="SUPFAM" id="SSF55021">
    <property type="entry name" value="ACT-like"/>
    <property type="match status" value="1"/>
</dbReference>
<dbReference type="EMBL" id="MDHJ01000001">
    <property type="protein sequence ID" value="OUE09805.1"/>
    <property type="molecule type" value="Genomic_DNA"/>
</dbReference>
<dbReference type="SMART" id="SM00382">
    <property type="entry name" value="AAA"/>
    <property type="match status" value="1"/>
</dbReference>
<evidence type="ECO:0000256" key="5">
    <source>
        <dbReference type="ARBA" id="ARBA00022840"/>
    </source>
</evidence>
<evidence type="ECO:0000256" key="9">
    <source>
        <dbReference type="ARBA" id="ARBA00054718"/>
    </source>
</evidence>
<feature type="domain" description="ABC transporter" evidence="12">
    <location>
        <begin position="28"/>
        <end position="270"/>
    </location>
</feature>
<dbReference type="Pfam" id="PF00005">
    <property type="entry name" value="ABC_tran"/>
    <property type="match status" value="1"/>
</dbReference>
<dbReference type="PROSITE" id="PS00211">
    <property type="entry name" value="ABC_TRANSPORTER_1"/>
    <property type="match status" value="1"/>
</dbReference>
<keyword evidence="2" id="KW-0813">Transport</keyword>
<keyword evidence="4" id="KW-0547">Nucleotide-binding</keyword>
<evidence type="ECO:0000256" key="11">
    <source>
        <dbReference type="SAM" id="MobiDB-lite"/>
    </source>
</evidence>
<gene>
    <name evidence="13" type="primary">metN</name>
    <name evidence="13" type="ORF">CMsap09_12735</name>
</gene>
<evidence type="ECO:0000313" key="13">
    <source>
        <dbReference type="EMBL" id="OUE09805.1"/>
    </source>
</evidence>
<sequence>MTDARPAGSGPDADPRPARDGDPVVPHVSLRGVGKRYPPRAKGEPALDALADVDLDILRGEVFGIIGYSGAGKSTLVRLVNALELPTSGTVSVDGREIQDLPERELRRLRLGIGMVFQQFNLFTSKTVWGNVAYPLSVAGMPKDQQQRRISELLHFVGLADKAHARPDELSGGQKQRVGIARALATSPAILLADEATSALDPETTSEVLALLRRVNEELGVTIVVITHEMEVIKSIADRVAVMDSGRVIEQGEVFDVFSRPSSDAARRFVSTVVAGVPEADEVARLRARHPGRLVTLSFADGGATQTEVFRALAGAGIAFEVVHGGITDIQGRTFGNLTLALTGDPERIDEVLAADRAGVTVTEVV</sequence>
<evidence type="ECO:0000256" key="2">
    <source>
        <dbReference type="ARBA" id="ARBA00022448"/>
    </source>
</evidence>
<dbReference type="SMART" id="SM00930">
    <property type="entry name" value="NIL"/>
    <property type="match status" value="1"/>
</dbReference>
<dbReference type="Proteomes" id="UP000195106">
    <property type="component" value="Unassembled WGS sequence"/>
</dbReference>
<feature type="compositionally biased region" description="Basic and acidic residues" evidence="11">
    <location>
        <begin position="13"/>
        <end position="22"/>
    </location>
</feature>
<dbReference type="InterPro" id="IPR027417">
    <property type="entry name" value="P-loop_NTPase"/>
</dbReference>
<dbReference type="SUPFAM" id="SSF52540">
    <property type="entry name" value="P-loop containing nucleoside triphosphate hydrolases"/>
    <property type="match status" value="1"/>
</dbReference>
<organism evidence="13 14">
    <name type="scientific">Clavibacter michiganensis</name>
    <dbReference type="NCBI Taxonomy" id="28447"/>
    <lineage>
        <taxon>Bacteria</taxon>
        <taxon>Bacillati</taxon>
        <taxon>Actinomycetota</taxon>
        <taxon>Actinomycetes</taxon>
        <taxon>Micrococcales</taxon>
        <taxon>Microbacteriaceae</taxon>
        <taxon>Clavibacter</taxon>
    </lineage>
</organism>
<dbReference type="Gene3D" id="3.40.50.300">
    <property type="entry name" value="P-loop containing nucleotide triphosphate hydrolases"/>
    <property type="match status" value="1"/>
</dbReference>
<keyword evidence="8" id="KW-0472">Membrane</keyword>
<evidence type="ECO:0000256" key="7">
    <source>
        <dbReference type="ARBA" id="ARBA00022970"/>
    </source>
</evidence>
<accession>A0A251XWF4</accession>
<dbReference type="PANTHER" id="PTHR43166:SF30">
    <property type="entry name" value="METHIONINE IMPORT ATP-BINDING PROTEIN METN"/>
    <property type="match status" value="1"/>
</dbReference>
<dbReference type="GO" id="GO:0005524">
    <property type="term" value="F:ATP binding"/>
    <property type="evidence" value="ECO:0007669"/>
    <property type="project" value="UniProtKB-KW"/>
</dbReference>
<dbReference type="GO" id="GO:0016887">
    <property type="term" value="F:ATP hydrolysis activity"/>
    <property type="evidence" value="ECO:0007669"/>
    <property type="project" value="InterPro"/>
</dbReference>
<evidence type="ECO:0000256" key="4">
    <source>
        <dbReference type="ARBA" id="ARBA00022741"/>
    </source>
</evidence>
<dbReference type="FunFam" id="3.40.50.300:FF:000056">
    <property type="entry name" value="Cell division ATP-binding protein FtsE"/>
    <property type="match status" value="1"/>
</dbReference>
<feature type="region of interest" description="Disordered" evidence="11">
    <location>
        <begin position="1"/>
        <end position="37"/>
    </location>
</feature>
<evidence type="ECO:0000313" key="14">
    <source>
        <dbReference type="Proteomes" id="UP000195106"/>
    </source>
</evidence>
<comment type="caution">
    <text evidence="13">The sequence shown here is derived from an EMBL/GenBank/DDBJ whole genome shotgun (WGS) entry which is preliminary data.</text>
</comment>
<evidence type="ECO:0000256" key="1">
    <source>
        <dbReference type="ARBA" id="ARBA00005417"/>
    </source>
</evidence>
<proteinExistence type="inferred from homology"/>
<comment type="similarity">
    <text evidence="1">Belongs to the ABC transporter superfamily.</text>
</comment>
<dbReference type="PANTHER" id="PTHR43166">
    <property type="entry name" value="AMINO ACID IMPORT ATP-BINDING PROTEIN"/>
    <property type="match status" value="1"/>
</dbReference>
<dbReference type="InterPro" id="IPR041701">
    <property type="entry name" value="MetN_ABC"/>
</dbReference>
<evidence type="ECO:0000256" key="6">
    <source>
        <dbReference type="ARBA" id="ARBA00022967"/>
    </source>
</evidence>
<dbReference type="PROSITE" id="PS50893">
    <property type="entry name" value="ABC_TRANSPORTER_2"/>
    <property type="match status" value="1"/>
</dbReference>
<comment type="subunit">
    <text evidence="10">Homodimer. Forms a membrane-associated complex with FtsX.</text>
</comment>
<keyword evidence="3" id="KW-1003">Cell membrane</keyword>
<evidence type="ECO:0000256" key="3">
    <source>
        <dbReference type="ARBA" id="ARBA00022475"/>
    </source>
</evidence>
<dbReference type="InterPro" id="IPR018449">
    <property type="entry name" value="NIL_domain"/>
</dbReference>
<comment type="function">
    <text evidence="9">Part of the ABC transporter FtsEX involved in cellular division. Has ATPase activity.</text>
</comment>
<evidence type="ECO:0000259" key="12">
    <source>
        <dbReference type="PROSITE" id="PS50893"/>
    </source>
</evidence>
<dbReference type="InterPro" id="IPR003593">
    <property type="entry name" value="AAA+_ATPase"/>
</dbReference>
<dbReference type="InterPro" id="IPR045865">
    <property type="entry name" value="ACT-like_dom_sf"/>
</dbReference>
<keyword evidence="5 13" id="KW-0067">ATP-binding</keyword>
<protein>
    <submittedName>
        <fullName evidence="13">Methionine import ATP-binding protein MetN</fullName>
    </submittedName>
</protein>
<dbReference type="InterPro" id="IPR003439">
    <property type="entry name" value="ABC_transporter-like_ATP-bd"/>
</dbReference>
<dbReference type="GO" id="GO:0005886">
    <property type="term" value="C:plasma membrane"/>
    <property type="evidence" value="ECO:0007669"/>
    <property type="project" value="UniProtKB-ARBA"/>
</dbReference>
<dbReference type="Pfam" id="PF09383">
    <property type="entry name" value="NIL"/>
    <property type="match status" value="1"/>
</dbReference>
<evidence type="ECO:0000256" key="10">
    <source>
        <dbReference type="ARBA" id="ARBA00063837"/>
    </source>
</evidence>
<keyword evidence="7" id="KW-0029">Amino-acid transport</keyword>
<dbReference type="AlphaFoldDB" id="A0A251XWF4"/>
<dbReference type="Gene3D" id="3.30.70.260">
    <property type="match status" value="1"/>
</dbReference>
<evidence type="ECO:0000256" key="8">
    <source>
        <dbReference type="ARBA" id="ARBA00023136"/>
    </source>
</evidence>
<dbReference type="CDD" id="cd03258">
    <property type="entry name" value="ABC_MetN_methionine_transporter"/>
    <property type="match status" value="1"/>
</dbReference>
<dbReference type="GO" id="GO:0006865">
    <property type="term" value="P:amino acid transport"/>
    <property type="evidence" value="ECO:0007669"/>
    <property type="project" value="UniProtKB-KW"/>
</dbReference>